<evidence type="ECO:0000313" key="2">
    <source>
        <dbReference type="EMBL" id="XBH23865.1"/>
    </source>
</evidence>
<protein>
    <submittedName>
        <fullName evidence="2">MC143R</fullName>
    </submittedName>
</protein>
<feature type="transmembrane region" description="Helical" evidence="1">
    <location>
        <begin position="12"/>
        <end position="33"/>
    </location>
</feature>
<keyword evidence="1" id="KW-0472">Membrane</keyword>
<keyword evidence="1" id="KW-1133">Transmembrane helix</keyword>
<dbReference type="InterPro" id="IPR016187">
    <property type="entry name" value="CTDL_fold"/>
</dbReference>
<organism evidence="2">
    <name type="scientific">Rousettus bat poxvirus</name>
    <dbReference type="NCBI Taxonomy" id="3141933"/>
    <lineage>
        <taxon>Viruses</taxon>
        <taxon>Varidnaviria</taxon>
        <taxon>Bamfordvirae</taxon>
        <taxon>Nucleocytoviricota</taxon>
        <taxon>Pokkesviricetes</taxon>
        <taxon>Chitovirales</taxon>
        <taxon>Poxviridae</taxon>
    </lineage>
</organism>
<reference evidence="2" key="2">
    <citation type="submission" date="2024-02" db="EMBL/GenBank/DDBJ databases">
        <authorList>
            <person name="Hu B."/>
        </authorList>
    </citation>
    <scope>NUCLEOTIDE SEQUENCE</scope>
    <source>
        <strain evidence="2">1A/Uganda/UGR70/2019</strain>
    </source>
</reference>
<reference evidence="2" key="1">
    <citation type="journal article" date="2024" name="Microbiome">
        <title>Substantial viral diversity in bats and rodents from East Africa: insights into evolution, recombination, and cocirculation.</title>
        <authorList>
            <person name="Wang D."/>
            <person name="Yang X."/>
            <person name="Ren Z."/>
            <person name="Hu B."/>
            <person name="Zhao H."/>
            <person name="Yang K."/>
            <person name="Shi P."/>
            <person name="Zhang Z."/>
            <person name="Feng Q."/>
            <person name="Nawenja C.V."/>
            <person name="Obanda V."/>
            <person name="Robert K."/>
            <person name="Nalikka B."/>
            <person name="Waruhiu C.N."/>
            <person name="Ochola G.O."/>
            <person name="Onyuok S.O."/>
            <person name="Ochieng H."/>
            <person name="Li B."/>
            <person name="Zhu Y."/>
            <person name="Si H."/>
            <person name="Yin J."/>
            <person name="Kristiansen K."/>
            <person name="Jin X."/>
            <person name="Xu X."/>
            <person name="Xiao M."/>
            <person name="Agwanda B."/>
            <person name="Ommeh S."/>
            <person name="Li J."/>
            <person name="Shi Z.L."/>
        </authorList>
    </citation>
    <scope>NUCLEOTIDE SEQUENCE</scope>
    <source>
        <strain evidence="2">1A/Uganda/UGR70/2019</strain>
    </source>
</reference>
<dbReference type="EMBL" id="PP711852">
    <property type="protein sequence ID" value="XBH23865.1"/>
    <property type="molecule type" value="Genomic_DNA"/>
</dbReference>
<accession>A0AAU7E1S3</accession>
<keyword evidence="1" id="KW-0812">Transmembrane</keyword>
<name>A0AAU7E1S3_9POXV</name>
<proteinExistence type="predicted"/>
<sequence length="140" mass="15744">MNRQSAHCCRRAVTLVSRVLFLGAFLTMIGLFIDQKLTRPRHIPVCRPDWVPFDYFCYAKLQASCNFSSALRACKGLGAWLPITHGDHISVITTVLRQRSFWVWNNLTNGRCIAAADGVVSEHPCAKALDVLCATQFFEN</sequence>
<evidence type="ECO:0000256" key="1">
    <source>
        <dbReference type="SAM" id="Phobius"/>
    </source>
</evidence>
<dbReference type="SUPFAM" id="SSF56436">
    <property type="entry name" value="C-type lectin-like"/>
    <property type="match status" value="1"/>
</dbReference>